<sequence>MGFPCTFWAILRAVWIFTSGNFCPLRMQIGVRFCGKTSFVQAEPSQSVLSLKALVGRACGLDSSVMVLQHNSRILEDSGTMAGYGMRTLDTITAYPKLLGGGGNMSDNDAAMAMKEKNDCLICRRCYARSGKAAEKCRKCFSKDLRLKKPLKAMKKK</sequence>
<dbReference type="SMART" id="SM01377">
    <property type="entry name" value="Ribosomal_L40e"/>
    <property type="match status" value="1"/>
</dbReference>
<evidence type="ECO:0000259" key="8">
    <source>
        <dbReference type="PROSITE" id="PS50053"/>
    </source>
</evidence>
<feature type="signal peptide" evidence="7">
    <location>
        <begin position="1"/>
        <end position="20"/>
    </location>
</feature>
<evidence type="ECO:0000256" key="1">
    <source>
        <dbReference type="ARBA" id="ARBA00002241"/>
    </source>
</evidence>
<dbReference type="GO" id="GO:1990904">
    <property type="term" value="C:ribonucleoprotein complex"/>
    <property type="evidence" value="ECO:0007669"/>
    <property type="project" value="UniProtKB-KW"/>
</dbReference>
<evidence type="ECO:0000256" key="7">
    <source>
        <dbReference type="SAM" id="SignalP"/>
    </source>
</evidence>
<protein>
    <submittedName>
        <fullName evidence="9">Ubiquitin/ l40 ribosomal protein fusion</fullName>
    </submittedName>
</protein>
<comment type="function">
    <text evidence="1">Component of the 60S subunit of the ribosome.</text>
</comment>
<evidence type="ECO:0000256" key="3">
    <source>
        <dbReference type="ARBA" id="ARBA00022499"/>
    </source>
</evidence>
<evidence type="ECO:0000256" key="6">
    <source>
        <dbReference type="ARBA" id="ARBA00035124"/>
    </source>
</evidence>
<dbReference type="VEuPathDB" id="MicrosporidiaDB:AEWQ_071360"/>
<organism evidence="9">
    <name type="scientific">Encephalitozoon cuniculi</name>
    <name type="common">Microsporidian parasite</name>
    <dbReference type="NCBI Taxonomy" id="6035"/>
    <lineage>
        <taxon>Eukaryota</taxon>
        <taxon>Fungi</taxon>
        <taxon>Fungi incertae sedis</taxon>
        <taxon>Microsporidia</taxon>
        <taxon>Unikaryonidae</taxon>
        <taxon>Encephalitozoon</taxon>
    </lineage>
</organism>
<evidence type="ECO:0000256" key="5">
    <source>
        <dbReference type="ARBA" id="ARBA00023274"/>
    </source>
</evidence>
<feature type="domain" description="Ubiquitin-like" evidence="8">
    <location>
        <begin position="27"/>
        <end position="101"/>
    </location>
</feature>
<dbReference type="InterPro" id="IPR000626">
    <property type="entry name" value="Ubiquitin-like_dom"/>
</dbReference>
<dbReference type="SUPFAM" id="SSF57829">
    <property type="entry name" value="Zn-binding ribosomal proteins"/>
    <property type="match status" value="1"/>
</dbReference>
<reference evidence="9" key="1">
    <citation type="journal article" date="2013" name="Eukaryot. Cell">
        <title>Extremely Reduced Levels of Heterozygosity in the Vertebrate Pathogen Encephalitozoon cuniculi.</title>
        <authorList>
            <person name="Selman M."/>
            <person name="Sak B."/>
            <person name="Kvac M."/>
            <person name="Farinelli L."/>
            <person name="Weiss L.M."/>
            <person name="Corradi N."/>
        </authorList>
    </citation>
    <scope>NUCLEOTIDE SEQUENCE</scope>
</reference>
<proteinExistence type="inferred from homology"/>
<keyword evidence="3" id="KW-1017">Isopeptide bond</keyword>
<comment type="subunit">
    <text evidence="6">Part of the 60S ribosomal subunit.</text>
</comment>
<dbReference type="OMA" id="WIFTSGN"/>
<dbReference type="PROSITE" id="PS50053">
    <property type="entry name" value="UBIQUITIN_2"/>
    <property type="match status" value="1"/>
</dbReference>
<dbReference type="AlphaFoldDB" id="M1KKT5"/>
<dbReference type="Pfam" id="PF01020">
    <property type="entry name" value="Ribosomal_L40e"/>
    <property type="match status" value="1"/>
</dbReference>
<dbReference type="Gene3D" id="4.10.1060.50">
    <property type="match status" value="1"/>
</dbReference>
<keyword evidence="7" id="KW-0732">Signal</keyword>
<evidence type="ECO:0000313" key="9">
    <source>
        <dbReference type="EMBL" id="AGE95881.1"/>
    </source>
</evidence>
<dbReference type="SUPFAM" id="SSF54236">
    <property type="entry name" value="Ubiquitin-like"/>
    <property type="match status" value="1"/>
</dbReference>
<dbReference type="GO" id="GO:0003735">
    <property type="term" value="F:structural constituent of ribosome"/>
    <property type="evidence" value="ECO:0007669"/>
    <property type="project" value="InterPro"/>
</dbReference>
<dbReference type="InterPro" id="IPR038587">
    <property type="entry name" value="Ribosomal_eL40_sf"/>
</dbReference>
<accession>M1KKT5</accession>
<dbReference type="EMBL" id="KC513610">
    <property type="protein sequence ID" value="AGE95881.1"/>
    <property type="molecule type" value="Genomic_DNA"/>
</dbReference>
<dbReference type="GO" id="GO:0006412">
    <property type="term" value="P:translation"/>
    <property type="evidence" value="ECO:0007669"/>
    <property type="project" value="InterPro"/>
</dbReference>
<dbReference type="VEuPathDB" id="MicrosporidiaDB:ECU07_1380"/>
<evidence type="ECO:0000256" key="4">
    <source>
        <dbReference type="ARBA" id="ARBA00022980"/>
    </source>
</evidence>
<comment type="similarity">
    <text evidence="2">In the N-terminal section; belongs to the ubiquitin family.</text>
</comment>
<dbReference type="InterPro" id="IPR001975">
    <property type="entry name" value="Ribosomal_eL40_dom"/>
</dbReference>
<keyword evidence="5" id="KW-0687">Ribonucleoprotein</keyword>
<dbReference type="Gene3D" id="3.10.20.90">
    <property type="entry name" value="Phosphatidylinositol 3-kinase Catalytic Subunit, Chain A, domain 1"/>
    <property type="match status" value="1"/>
</dbReference>
<dbReference type="InterPro" id="IPR029071">
    <property type="entry name" value="Ubiquitin-like_domsf"/>
</dbReference>
<dbReference type="InterPro" id="IPR011332">
    <property type="entry name" value="Ribosomal_zn-bd"/>
</dbReference>
<keyword evidence="4 9" id="KW-0689">Ribosomal protein</keyword>
<gene>
    <name evidence="9" type="ORF">ECU07_1380</name>
</gene>
<dbReference type="Pfam" id="PF00240">
    <property type="entry name" value="ubiquitin"/>
    <property type="match status" value="1"/>
</dbReference>
<feature type="chain" id="PRO_5004015279" evidence="7">
    <location>
        <begin position="21"/>
        <end position="157"/>
    </location>
</feature>
<evidence type="ECO:0000256" key="2">
    <source>
        <dbReference type="ARBA" id="ARBA00008373"/>
    </source>
</evidence>
<dbReference type="VEuPathDB" id="MicrosporidiaDB:M970_071350"/>
<dbReference type="GO" id="GO:0005840">
    <property type="term" value="C:ribosome"/>
    <property type="evidence" value="ECO:0007669"/>
    <property type="project" value="UniProtKB-KW"/>
</dbReference>
<dbReference type="VEuPathDB" id="MicrosporidiaDB:AEWR_071350"/>
<dbReference type="SMART" id="SM00213">
    <property type="entry name" value="UBQ"/>
    <property type="match status" value="1"/>
</dbReference>
<dbReference type="VEuPathDB" id="MicrosporidiaDB:AEWD_071360"/>
<dbReference type="CDD" id="cd17039">
    <property type="entry name" value="Ubl_ubiquitin_like"/>
    <property type="match status" value="1"/>
</dbReference>
<name>M1KKT5_ENCCN</name>